<feature type="compositionally biased region" description="Polar residues" evidence="1">
    <location>
        <begin position="140"/>
        <end position="160"/>
    </location>
</feature>
<keyword evidence="2" id="KW-1133">Transmembrane helix</keyword>
<comment type="caution">
    <text evidence="3">The sequence shown here is derived from an EMBL/GenBank/DDBJ whole genome shotgun (WGS) entry which is preliminary data.</text>
</comment>
<evidence type="ECO:0000313" key="3">
    <source>
        <dbReference type="EMBL" id="TCD69083.1"/>
    </source>
</evidence>
<reference evidence="3 4" key="1">
    <citation type="submission" date="2018-11" db="EMBL/GenBank/DDBJ databases">
        <title>Genome assembly of Steccherinum ochraceum LE-BIN_3174, the white-rot fungus of the Steccherinaceae family (The Residual Polyporoid clade, Polyporales, Basidiomycota).</title>
        <authorList>
            <person name="Fedorova T.V."/>
            <person name="Glazunova O.A."/>
            <person name="Landesman E.O."/>
            <person name="Moiseenko K.V."/>
            <person name="Psurtseva N.V."/>
            <person name="Savinova O.S."/>
            <person name="Shakhova N.V."/>
            <person name="Tyazhelova T.V."/>
            <person name="Vasina D.V."/>
        </authorList>
    </citation>
    <scope>NUCLEOTIDE SEQUENCE [LARGE SCALE GENOMIC DNA]</scope>
    <source>
        <strain evidence="3 4">LE-BIN_3174</strain>
    </source>
</reference>
<evidence type="ECO:0000256" key="2">
    <source>
        <dbReference type="SAM" id="Phobius"/>
    </source>
</evidence>
<dbReference type="EMBL" id="RWJN01000050">
    <property type="protein sequence ID" value="TCD69083.1"/>
    <property type="molecule type" value="Genomic_DNA"/>
</dbReference>
<accession>A0A4R0RPK3</accession>
<sequence>MAPTYPTTVDITLDGTFVSSFDSSKNVSIQGHFLYNVSMLSLDSLSFGEHTVNVTTTGPGGNDSLILFDYAVYTTDTSAVPPPPRLPESKKSHLGIIIGASMGGAALLIFCIAAYLLWRLRRIGHHKASRKITPEPFSARSDTTVSPRSLPSEKLSSTNIIDEMTPAYPEHSTSSLPDDQVTTSHPEGSSVALQEQLQFFRRELQTLRERAEKRPTSKARMSRGDSSPSDSSASSGQAYTPTSLSSLAGEMALLRTELTRLQTDWQASGPNSPRFSDTDAIVQREIALLRSEMEELRMLQHGDTLPAYMPPTPPPLPKRTGRAARR</sequence>
<protein>
    <submittedName>
        <fullName evidence="3">Uncharacterized protein</fullName>
    </submittedName>
</protein>
<name>A0A4R0RPK3_9APHY</name>
<feature type="compositionally biased region" description="Polar residues" evidence="1">
    <location>
        <begin position="171"/>
        <end position="189"/>
    </location>
</feature>
<feature type="transmembrane region" description="Helical" evidence="2">
    <location>
        <begin position="94"/>
        <end position="118"/>
    </location>
</feature>
<keyword evidence="2" id="KW-0812">Transmembrane</keyword>
<evidence type="ECO:0000313" key="4">
    <source>
        <dbReference type="Proteomes" id="UP000292702"/>
    </source>
</evidence>
<gene>
    <name evidence="3" type="ORF">EIP91_008981</name>
</gene>
<feature type="compositionally biased region" description="Low complexity" evidence="1">
    <location>
        <begin position="224"/>
        <end position="236"/>
    </location>
</feature>
<feature type="compositionally biased region" description="Pro residues" evidence="1">
    <location>
        <begin position="308"/>
        <end position="317"/>
    </location>
</feature>
<dbReference type="AlphaFoldDB" id="A0A4R0RPK3"/>
<evidence type="ECO:0000256" key="1">
    <source>
        <dbReference type="SAM" id="MobiDB-lite"/>
    </source>
</evidence>
<dbReference type="Proteomes" id="UP000292702">
    <property type="component" value="Unassembled WGS sequence"/>
</dbReference>
<feature type="region of interest" description="Disordered" evidence="1">
    <location>
        <begin position="134"/>
        <end position="189"/>
    </location>
</feature>
<keyword evidence="4" id="KW-1185">Reference proteome</keyword>
<proteinExistence type="predicted"/>
<feature type="region of interest" description="Disordered" evidence="1">
    <location>
        <begin position="207"/>
        <end position="242"/>
    </location>
</feature>
<keyword evidence="2" id="KW-0472">Membrane</keyword>
<organism evidence="3 4">
    <name type="scientific">Steccherinum ochraceum</name>
    <dbReference type="NCBI Taxonomy" id="92696"/>
    <lineage>
        <taxon>Eukaryota</taxon>
        <taxon>Fungi</taxon>
        <taxon>Dikarya</taxon>
        <taxon>Basidiomycota</taxon>
        <taxon>Agaricomycotina</taxon>
        <taxon>Agaricomycetes</taxon>
        <taxon>Polyporales</taxon>
        <taxon>Steccherinaceae</taxon>
        <taxon>Steccherinum</taxon>
    </lineage>
</organism>
<feature type="region of interest" description="Disordered" evidence="1">
    <location>
        <begin position="303"/>
        <end position="326"/>
    </location>
</feature>